<sequence length="247" mass="27957">MKKLGLLGKNISYSFSRSYFKEKFEKENINDITYGNFDIESIDLFPEIIKNTKGLKGLNVTIPYKEEVMPYLDKIKKKAREIGAVNTIKISKKGKLVGYNTDYYGFYKSIEPAIKPYHMSALILGTGGASKAIAYSLKKLDIPYHYVSRTKSKDVTYTYDTLTSSIVKQHKIIVNCTPLGTFPDVDACPNIPYDGITNHHVLFDLIYNPAETAFLKHGKAKNATIINGSKMLVYQAEKSWEIWGLIK</sequence>
<evidence type="ECO:0000313" key="5">
    <source>
        <dbReference type="EMBL" id="KJD35956.1"/>
    </source>
</evidence>
<proteinExistence type="predicted"/>
<dbReference type="Proteomes" id="UP000032578">
    <property type="component" value="Unassembled WGS sequence"/>
</dbReference>
<dbReference type="AlphaFoldDB" id="A0A0D7W9Y7"/>
<dbReference type="RefSeq" id="WP_044632685.1">
    <property type="nucleotide sequence ID" value="NZ_JTDW01000005.1"/>
</dbReference>
<keyword evidence="2 5" id="KW-0560">Oxidoreductase</keyword>
<dbReference type="GO" id="GO:0005829">
    <property type="term" value="C:cytosol"/>
    <property type="evidence" value="ECO:0007669"/>
    <property type="project" value="TreeGrafter"/>
</dbReference>
<dbReference type="Pfam" id="PF08501">
    <property type="entry name" value="Shikimate_dh_N"/>
    <property type="match status" value="1"/>
</dbReference>
<dbReference type="CDD" id="cd01065">
    <property type="entry name" value="NAD_bind_Shikimate_DH"/>
    <property type="match status" value="1"/>
</dbReference>
<comment type="caution">
    <text evidence="5">The sequence shown here is derived from an EMBL/GenBank/DDBJ whole genome shotgun (WGS) entry which is preliminary data.</text>
</comment>
<evidence type="ECO:0000256" key="3">
    <source>
        <dbReference type="ARBA" id="ARBA00023141"/>
    </source>
</evidence>
<protein>
    <submittedName>
        <fullName evidence="5">Shikimate dehydrogenase</fullName>
        <ecNumber evidence="5">1.1.1.25</ecNumber>
    </submittedName>
</protein>
<dbReference type="InterPro" id="IPR046346">
    <property type="entry name" value="Aminoacid_DH-like_N_sf"/>
</dbReference>
<keyword evidence="3" id="KW-0057">Aromatic amino acid biosynthesis</keyword>
<evidence type="ECO:0000256" key="2">
    <source>
        <dbReference type="ARBA" id="ARBA00023002"/>
    </source>
</evidence>
<dbReference type="GO" id="GO:0004764">
    <property type="term" value="F:shikimate 3-dehydrogenase (NADP+) activity"/>
    <property type="evidence" value="ECO:0007669"/>
    <property type="project" value="UniProtKB-EC"/>
</dbReference>
<evidence type="ECO:0000259" key="4">
    <source>
        <dbReference type="Pfam" id="PF08501"/>
    </source>
</evidence>
<dbReference type="PATRIC" id="fig|1435349.4.peg.2449"/>
<keyword evidence="3" id="KW-0028">Amino-acid biosynthesis</keyword>
<dbReference type="GO" id="GO:0050661">
    <property type="term" value="F:NADP binding"/>
    <property type="evidence" value="ECO:0007669"/>
    <property type="project" value="TreeGrafter"/>
</dbReference>
<dbReference type="SUPFAM" id="SSF51735">
    <property type="entry name" value="NAD(P)-binding Rossmann-fold domains"/>
    <property type="match status" value="1"/>
</dbReference>
<dbReference type="OrthoDB" id="9792692at2"/>
<dbReference type="PANTHER" id="PTHR21089">
    <property type="entry name" value="SHIKIMATE DEHYDROGENASE"/>
    <property type="match status" value="1"/>
</dbReference>
<name>A0A0D7W9Y7_9FLAO</name>
<dbReference type="GO" id="GO:0009423">
    <property type="term" value="P:chorismate biosynthetic process"/>
    <property type="evidence" value="ECO:0007669"/>
    <property type="project" value="TreeGrafter"/>
</dbReference>
<reference evidence="5 6" key="1">
    <citation type="submission" date="2014-11" db="EMBL/GenBank/DDBJ databases">
        <title>Tamlana sedimentorum sp. nov., isolated from shallow sand sediments of the Sea of Japan.</title>
        <authorList>
            <person name="Romanenko L.A."/>
        </authorList>
    </citation>
    <scope>NUCLEOTIDE SEQUENCE [LARGE SCALE GENOMIC DNA]</scope>
    <source>
        <strain evidence="5 6">JCM 19808</strain>
    </source>
</reference>
<keyword evidence="6" id="KW-1185">Reference proteome</keyword>
<organism evidence="5 6">
    <name type="scientific">Neotamlana sedimentorum</name>
    <dbReference type="NCBI Taxonomy" id="1435349"/>
    <lineage>
        <taxon>Bacteria</taxon>
        <taxon>Pseudomonadati</taxon>
        <taxon>Bacteroidota</taxon>
        <taxon>Flavobacteriia</taxon>
        <taxon>Flavobacteriales</taxon>
        <taxon>Flavobacteriaceae</taxon>
        <taxon>Neotamlana</taxon>
    </lineage>
</organism>
<dbReference type="Gene3D" id="3.40.50.720">
    <property type="entry name" value="NAD(P)-binding Rossmann-like Domain"/>
    <property type="match status" value="1"/>
</dbReference>
<accession>A0A0D7W9Y7</accession>
<dbReference type="EMBL" id="JTDW01000005">
    <property type="protein sequence ID" value="KJD35956.1"/>
    <property type="molecule type" value="Genomic_DNA"/>
</dbReference>
<dbReference type="Gene3D" id="3.40.50.10860">
    <property type="entry name" value="Leucine Dehydrogenase, chain A, domain 1"/>
    <property type="match status" value="1"/>
</dbReference>
<evidence type="ECO:0000313" key="6">
    <source>
        <dbReference type="Proteomes" id="UP000032578"/>
    </source>
</evidence>
<dbReference type="EC" id="1.1.1.25" evidence="5"/>
<gene>
    <name evidence="5" type="primary">aroE</name>
    <name evidence="5" type="ORF">PW52_07345</name>
</gene>
<dbReference type="InterPro" id="IPR022893">
    <property type="entry name" value="Shikimate_DH_fam"/>
</dbReference>
<evidence type="ECO:0000256" key="1">
    <source>
        <dbReference type="ARBA" id="ARBA00004871"/>
    </source>
</evidence>
<dbReference type="InterPro" id="IPR013708">
    <property type="entry name" value="Shikimate_DH-bd_N"/>
</dbReference>
<dbReference type="STRING" id="1435349.PW52_07345"/>
<dbReference type="SUPFAM" id="SSF53223">
    <property type="entry name" value="Aminoacid dehydrogenase-like, N-terminal domain"/>
    <property type="match status" value="1"/>
</dbReference>
<dbReference type="GO" id="GO:0019632">
    <property type="term" value="P:shikimate metabolic process"/>
    <property type="evidence" value="ECO:0007669"/>
    <property type="project" value="TreeGrafter"/>
</dbReference>
<dbReference type="PANTHER" id="PTHR21089:SF1">
    <property type="entry name" value="BIFUNCTIONAL 3-DEHYDROQUINATE DEHYDRATASE_SHIKIMATE DEHYDROGENASE, CHLOROPLASTIC"/>
    <property type="match status" value="1"/>
</dbReference>
<dbReference type="GO" id="GO:0009073">
    <property type="term" value="P:aromatic amino acid family biosynthetic process"/>
    <property type="evidence" value="ECO:0007669"/>
    <property type="project" value="UniProtKB-KW"/>
</dbReference>
<comment type="pathway">
    <text evidence="1">Metabolic intermediate biosynthesis; chorismate biosynthesis; chorismate from D-erythrose 4-phosphate and phosphoenolpyruvate: step 4/7.</text>
</comment>
<feature type="domain" description="Shikimate dehydrogenase substrate binding N-terminal" evidence="4">
    <location>
        <begin position="6"/>
        <end position="88"/>
    </location>
</feature>
<dbReference type="InterPro" id="IPR036291">
    <property type="entry name" value="NAD(P)-bd_dom_sf"/>
</dbReference>